<gene>
    <name evidence="2" type="ORF">Tci_479935</name>
</gene>
<comment type="caution">
    <text evidence="2">The sequence shown here is derived from an EMBL/GenBank/DDBJ whole genome shotgun (WGS) entry which is preliminary data.</text>
</comment>
<name>A0A699HZK4_TANCI</name>
<evidence type="ECO:0000313" key="2">
    <source>
        <dbReference type="EMBL" id="GEZ07962.1"/>
    </source>
</evidence>
<dbReference type="EMBL" id="BKCJ010238697">
    <property type="protein sequence ID" value="GEZ07962.1"/>
    <property type="molecule type" value="Genomic_DNA"/>
</dbReference>
<evidence type="ECO:0000256" key="1">
    <source>
        <dbReference type="SAM" id="Coils"/>
    </source>
</evidence>
<organism evidence="2">
    <name type="scientific">Tanacetum cinerariifolium</name>
    <name type="common">Dalmatian daisy</name>
    <name type="synonym">Chrysanthemum cinerariifolium</name>
    <dbReference type="NCBI Taxonomy" id="118510"/>
    <lineage>
        <taxon>Eukaryota</taxon>
        <taxon>Viridiplantae</taxon>
        <taxon>Streptophyta</taxon>
        <taxon>Embryophyta</taxon>
        <taxon>Tracheophyta</taxon>
        <taxon>Spermatophyta</taxon>
        <taxon>Magnoliopsida</taxon>
        <taxon>eudicotyledons</taxon>
        <taxon>Gunneridae</taxon>
        <taxon>Pentapetalae</taxon>
        <taxon>asterids</taxon>
        <taxon>campanulids</taxon>
        <taxon>Asterales</taxon>
        <taxon>Asteraceae</taxon>
        <taxon>Asteroideae</taxon>
        <taxon>Anthemideae</taxon>
        <taxon>Anthemidinae</taxon>
        <taxon>Tanacetum</taxon>
    </lineage>
</organism>
<keyword evidence="1" id="KW-0175">Coiled coil</keyword>
<sequence>MNQDEVNELRAERLTKTHDPLGLMAHSQNSYDFLETHNDQSSSSTHSQQSFPITNKYNPQPSLNQNFMQPPMNYLEYINDPTEAMNATLTLFPKAFQLTTPNNNNQRTSSNPHNRQIAQPVAQNHQAYNAWHTGGIQVAQNAVQNLGVQNGGNQNGLVVVLGIANQNGTGNIITAMAEGTGNGNQVRLICSLLKRKKQGFNFKHKNLTSWLLQLDKAPVYDTDGSAENDNHVTSVAPNMVQTKVSKMISIPNEDLLDDTTPSVSRKFLNEVKNSLVILQRVVKQKITLEVHNWSSSAHKEVHKIISHEIAPMINQVDAQVQNFKIQFLKEAAKFVRDFKSLAKEVYESLDKQKPLELKIERLLKVSVNHDIMSIVQNGFVDAPSDLQTELDCMKEKLEHCIIKKEKEYAVLWNNRYTECEECNYDKISYDKAYNDMQQKIKRLQAQLEDLKGKSSDTPSASNTLDPLNKKLEKKIMELEFQVVNYECEIRHLKTTYKNLFDSITSNQAHAKLHNLIYENAKL</sequence>
<protein>
    <submittedName>
        <fullName evidence="2">Uncharacterized protein</fullName>
    </submittedName>
</protein>
<dbReference type="AlphaFoldDB" id="A0A699HZK4"/>
<reference evidence="2" key="1">
    <citation type="journal article" date="2019" name="Sci. Rep.">
        <title>Draft genome of Tanacetum cinerariifolium, the natural source of mosquito coil.</title>
        <authorList>
            <person name="Yamashiro T."/>
            <person name="Shiraishi A."/>
            <person name="Satake H."/>
            <person name="Nakayama K."/>
        </authorList>
    </citation>
    <scope>NUCLEOTIDE SEQUENCE</scope>
</reference>
<accession>A0A699HZK4</accession>
<proteinExistence type="predicted"/>
<feature type="coiled-coil region" evidence="1">
    <location>
        <begin position="426"/>
        <end position="495"/>
    </location>
</feature>